<dbReference type="InterPro" id="IPR000620">
    <property type="entry name" value="EamA_dom"/>
</dbReference>
<feature type="transmembrane region" description="Helical" evidence="1">
    <location>
        <begin position="179"/>
        <end position="198"/>
    </location>
</feature>
<reference evidence="3" key="1">
    <citation type="submission" date="2020-05" db="EMBL/GenBank/DDBJ databases">
        <authorList>
            <person name="Chiriac C."/>
            <person name="Salcher M."/>
            <person name="Ghai R."/>
            <person name="Kavagutti S V."/>
        </authorList>
    </citation>
    <scope>NUCLEOTIDE SEQUENCE</scope>
</reference>
<feature type="transmembrane region" description="Helical" evidence="1">
    <location>
        <begin position="264"/>
        <end position="281"/>
    </location>
</feature>
<feature type="transmembrane region" description="Helical" evidence="1">
    <location>
        <begin position="90"/>
        <end position="109"/>
    </location>
</feature>
<accession>A0A6J7J7I8</accession>
<dbReference type="PANTHER" id="PTHR22911">
    <property type="entry name" value="ACYL-MALONYL CONDENSING ENZYME-RELATED"/>
    <property type="match status" value="1"/>
</dbReference>
<dbReference type="SUPFAM" id="SSF103481">
    <property type="entry name" value="Multidrug resistance efflux transporter EmrE"/>
    <property type="match status" value="2"/>
</dbReference>
<dbReference type="GO" id="GO:0016020">
    <property type="term" value="C:membrane"/>
    <property type="evidence" value="ECO:0007669"/>
    <property type="project" value="InterPro"/>
</dbReference>
<evidence type="ECO:0000256" key="1">
    <source>
        <dbReference type="SAM" id="Phobius"/>
    </source>
</evidence>
<gene>
    <name evidence="3" type="ORF">UFOPK3674_01660</name>
</gene>
<evidence type="ECO:0000259" key="2">
    <source>
        <dbReference type="Pfam" id="PF00892"/>
    </source>
</evidence>
<feature type="transmembrane region" description="Helical" evidence="1">
    <location>
        <begin position="59"/>
        <end position="83"/>
    </location>
</feature>
<feature type="transmembrane region" description="Helical" evidence="1">
    <location>
        <begin position="210"/>
        <end position="229"/>
    </location>
</feature>
<name>A0A6J7J7I8_9ZZZZ</name>
<sequence>MTAILLALMASGLWGTSDFIGGLRTRTSSVFGVLLVIESVSIAVTGIVVIVSGDPFPDWGTVALAAGTGLCGAFGLLFFYQALAIGTMSIVAPISACGVVIPVLVGLISGDPLTALVAAGIVLALAGVVLASLEATVTEERQEHTRRSRLSIVLALASALGFGGYFVFSDSAADVSIPWLIFLMRLVVLPPLLAFVLLRRPALPARGDRPLLLVAAGCDAGATALYAIAQTHGVLSVVSMVGALYPVMTVTLARVVLAERLRRVQAAGITLAFIGIALLAAG</sequence>
<feature type="transmembrane region" description="Helical" evidence="1">
    <location>
        <begin position="149"/>
        <end position="167"/>
    </location>
</feature>
<dbReference type="Pfam" id="PF00892">
    <property type="entry name" value="EamA"/>
    <property type="match status" value="1"/>
</dbReference>
<dbReference type="InterPro" id="IPR037185">
    <property type="entry name" value="EmrE-like"/>
</dbReference>
<dbReference type="EMBL" id="CAFBMX010000008">
    <property type="protein sequence ID" value="CAB4938524.1"/>
    <property type="molecule type" value="Genomic_DNA"/>
</dbReference>
<feature type="transmembrane region" description="Helical" evidence="1">
    <location>
        <begin position="30"/>
        <end position="53"/>
    </location>
</feature>
<proteinExistence type="predicted"/>
<keyword evidence="1" id="KW-0812">Transmembrane</keyword>
<keyword evidence="1" id="KW-1133">Transmembrane helix</keyword>
<feature type="domain" description="EamA" evidence="2">
    <location>
        <begin position="151"/>
        <end position="279"/>
    </location>
</feature>
<evidence type="ECO:0000313" key="3">
    <source>
        <dbReference type="EMBL" id="CAB4938524.1"/>
    </source>
</evidence>
<protein>
    <submittedName>
        <fullName evidence="3">Unannotated protein</fullName>
    </submittedName>
</protein>
<dbReference type="PANTHER" id="PTHR22911:SF137">
    <property type="entry name" value="SOLUTE CARRIER FAMILY 35 MEMBER G2-RELATED"/>
    <property type="match status" value="1"/>
</dbReference>
<keyword evidence="1" id="KW-0472">Membrane</keyword>
<feature type="transmembrane region" description="Helical" evidence="1">
    <location>
        <begin position="235"/>
        <end position="257"/>
    </location>
</feature>
<feature type="transmembrane region" description="Helical" evidence="1">
    <location>
        <begin position="115"/>
        <end position="137"/>
    </location>
</feature>
<organism evidence="3">
    <name type="scientific">freshwater metagenome</name>
    <dbReference type="NCBI Taxonomy" id="449393"/>
    <lineage>
        <taxon>unclassified sequences</taxon>
        <taxon>metagenomes</taxon>
        <taxon>ecological metagenomes</taxon>
    </lineage>
</organism>
<feature type="transmembrane region" description="Helical" evidence="1">
    <location>
        <begin position="6"/>
        <end position="23"/>
    </location>
</feature>
<dbReference type="AlphaFoldDB" id="A0A6J7J7I8"/>